<proteinExistence type="predicted"/>
<evidence type="ECO:0000313" key="3">
    <source>
        <dbReference type="Proteomes" id="UP000242687"/>
    </source>
</evidence>
<dbReference type="EMBL" id="PGFJ01000002">
    <property type="protein sequence ID" value="PJJ80264.1"/>
    <property type="molecule type" value="Genomic_DNA"/>
</dbReference>
<feature type="signal peptide" evidence="1">
    <location>
        <begin position="1"/>
        <end position="22"/>
    </location>
</feature>
<dbReference type="AlphaFoldDB" id="A0A2H9VPK6"/>
<accession>A0A2H9VPK6</accession>
<name>A0A2H9VPK6_9SPHI</name>
<evidence type="ECO:0000256" key="1">
    <source>
        <dbReference type="SAM" id="SignalP"/>
    </source>
</evidence>
<dbReference type="RefSeq" id="WP_100342552.1">
    <property type="nucleotide sequence ID" value="NZ_PGFJ01000002.1"/>
</dbReference>
<keyword evidence="1" id="KW-0732">Signal</keyword>
<keyword evidence="3" id="KW-1185">Reference proteome</keyword>
<comment type="caution">
    <text evidence="2">The sequence shown here is derived from an EMBL/GenBank/DDBJ whole genome shotgun (WGS) entry which is preliminary data.</text>
</comment>
<dbReference type="Proteomes" id="UP000242687">
    <property type="component" value="Unassembled WGS sequence"/>
</dbReference>
<sequence length="92" mass="10666">MFKLASPLLIAICFLFTNAIKAQTVNIESVNAYWKIVDRLKQGDTLSRDDWKAFLNLEGNKIYVKNQISLKAFLIIIEKHYSTFITPKTRRS</sequence>
<protein>
    <submittedName>
        <fullName evidence="2">Uncharacterized protein</fullName>
    </submittedName>
</protein>
<reference evidence="2 3" key="1">
    <citation type="submission" date="2017-11" db="EMBL/GenBank/DDBJ databases">
        <title>Genomic Encyclopedia of Archaeal and Bacterial Type Strains, Phase II (KMG-II): From Individual Species to Whole Genera.</title>
        <authorList>
            <person name="Goeker M."/>
        </authorList>
    </citation>
    <scope>NUCLEOTIDE SEQUENCE [LARGE SCALE GENOMIC DNA]</scope>
    <source>
        <strain evidence="2 3">DSM 28175</strain>
    </source>
</reference>
<organism evidence="2 3">
    <name type="scientific">Mucilaginibacter auburnensis</name>
    <dbReference type="NCBI Taxonomy" id="1457233"/>
    <lineage>
        <taxon>Bacteria</taxon>
        <taxon>Pseudomonadati</taxon>
        <taxon>Bacteroidota</taxon>
        <taxon>Sphingobacteriia</taxon>
        <taxon>Sphingobacteriales</taxon>
        <taxon>Sphingobacteriaceae</taxon>
        <taxon>Mucilaginibacter</taxon>
    </lineage>
</organism>
<evidence type="ECO:0000313" key="2">
    <source>
        <dbReference type="EMBL" id="PJJ80264.1"/>
    </source>
</evidence>
<gene>
    <name evidence="2" type="ORF">CLV57_3413</name>
</gene>
<feature type="chain" id="PRO_5014163730" evidence="1">
    <location>
        <begin position="23"/>
        <end position="92"/>
    </location>
</feature>